<evidence type="ECO:0000256" key="3">
    <source>
        <dbReference type="ARBA" id="ARBA00009592"/>
    </source>
</evidence>
<feature type="transmembrane region" description="Helical" evidence="11">
    <location>
        <begin position="1014"/>
        <end position="1035"/>
    </location>
</feature>
<dbReference type="SUPFAM" id="SSF52058">
    <property type="entry name" value="L domain-like"/>
    <property type="match status" value="3"/>
</dbReference>
<evidence type="ECO:0000313" key="13">
    <source>
        <dbReference type="EMBL" id="VVW55099.1"/>
    </source>
</evidence>
<evidence type="ECO:0000256" key="7">
    <source>
        <dbReference type="ARBA" id="ARBA00022729"/>
    </source>
</evidence>
<evidence type="ECO:0000256" key="8">
    <source>
        <dbReference type="ARBA" id="ARBA00022737"/>
    </source>
</evidence>
<keyword evidence="7" id="KW-0732">Signal</keyword>
<evidence type="ECO:0000256" key="11">
    <source>
        <dbReference type="SAM" id="Phobius"/>
    </source>
</evidence>
<keyword evidence="8" id="KW-0677">Repeat</keyword>
<feature type="transmembrane region" description="Helical" evidence="11">
    <location>
        <begin position="20"/>
        <end position="38"/>
    </location>
</feature>
<evidence type="ECO:0000256" key="2">
    <source>
        <dbReference type="ARBA" id="ARBA00004236"/>
    </source>
</evidence>
<evidence type="ECO:0000256" key="6">
    <source>
        <dbReference type="ARBA" id="ARBA00022692"/>
    </source>
</evidence>
<comment type="similarity">
    <text evidence="3">Belongs to the RLP family.</text>
</comment>
<organism evidence="13">
    <name type="scientific">Nymphaea colorata</name>
    <name type="common">pocket water lily</name>
    <dbReference type="NCBI Taxonomy" id="210225"/>
    <lineage>
        <taxon>Eukaryota</taxon>
        <taxon>Viridiplantae</taxon>
        <taxon>Streptophyta</taxon>
        <taxon>Embryophyta</taxon>
        <taxon>Tracheophyta</taxon>
        <taxon>Spermatophyta</taxon>
        <taxon>Magnoliopsida</taxon>
        <taxon>Nymphaeales</taxon>
        <taxon>Nymphaeaceae</taxon>
        <taxon>Nymphaea</taxon>
    </lineage>
</organism>
<evidence type="ECO:0000256" key="5">
    <source>
        <dbReference type="ARBA" id="ARBA00022614"/>
    </source>
</evidence>
<dbReference type="Pfam" id="PF08263">
    <property type="entry name" value="LRRNT_2"/>
    <property type="match status" value="1"/>
</dbReference>
<dbReference type="FunFam" id="3.80.10.10:FF:000095">
    <property type="entry name" value="LRR receptor-like serine/threonine-protein kinase GSO1"/>
    <property type="match status" value="1"/>
</dbReference>
<dbReference type="GO" id="GO:0005886">
    <property type="term" value="C:plasma membrane"/>
    <property type="evidence" value="ECO:0007669"/>
    <property type="project" value="UniProtKB-SubCell"/>
</dbReference>
<dbReference type="InterPro" id="IPR013210">
    <property type="entry name" value="LRR_N_plant-typ"/>
</dbReference>
<reference evidence="13" key="1">
    <citation type="submission" date="2019-09" db="EMBL/GenBank/DDBJ databases">
        <authorList>
            <person name="Zhang L."/>
        </authorList>
    </citation>
    <scope>NUCLEOTIDE SEQUENCE</scope>
</reference>
<evidence type="ECO:0000256" key="10">
    <source>
        <dbReference type="ARBA" id="ARBA00023136"/>
    </source>
</evidence>
<protein>
    <recommendedName>
        <fullName evidence="12">Leucine-rich repeat-containing N-terminal plant-type domain-containing protein</fullName>
    </recommendedName>
</protein>
<dbReference type="PANTHER" id="PTHR48060">
    <property type="entry name" value="DNA DAMAGE-REPAIR/TOLERATION PROTEIN DRT100"/>
    <property type="match status" value="1"/>
</dbReference>
<dbReference type="Gramene" id="NC7G0277330.1">
    <property type="protein sequence ID" value="NC7G0277330.1:cds"/>
    <property type="gene ID" value="NC7G0277330"/>
</dbReference>
<evidence type="ECO:0000259" key="12">
    <source>
        <dbReference type="Pfam" id="PF08263"/>
    </source>
</evidence>
<proteinExistence type="inferred from homology"/>
<evidence type="ECO:0000256" key="9">
    <source>
        <dbReference type="ARBA" id="ARBA00022989"/>
    </source>
</evidence>
<dbReference type="SMART" id="SM00369">
    <property type="entry name" value="LRR_TYP"/>
    <property type="match status" value="13"/>
</dbReference>
<dbReference type="InterPro" id="IPR053211">
    <property type="entry name" value="DNA_repair-toleration"/>
</dbReference>
<dbReference type="AlphaFoldDB" id="A0A5K1EWB3"/>
<keyword evidence="10 11" id="KW-0472">Membrane</keyword>
<dbReference type="Pfam" id="PF13855">
    <property type="entry name" value="LRR_8"/>
    <property type="match status" value="3"/>
</dbReference>
<evidence type="ECO:0000256" key="4">
    <source>
        <dbReference type="ARBA" id="ARBA00022475"/>
    </source>
</evidence>
<keyword evidence="9 11" id="KW-1133">Transmembrane helix</keyword>
<keyword evidence="5" id="KW-0433">Leucine-rich repeat</keyword>
<dbReference type="Gene3D" id="3.80.10.10">
    <property type="entry name" value="Ribonuclease Inhibitor"/>
    <property type="match status" value="5"/>
</dbReference>
<dbReference type="Pfam" id="PF00560">
    <property type="entry name" value="LRR_1"/>
    <property type="match status" value="9"/>
</dbReference>
<sequence>MGYDSPLAALPSFLPCNSSFFFFFLFTSLLIISAPAYASKDSAPLCLSNQSAALLQFKQGIDLQPSRLSSWKKGTDCCRWEGVTCDKTGFATALQISNVWSGEDGSSKLDPSLFELSHLRVLDLGNNGFDGEIPKRLGELTHLTHLDLSNCYFEGAVPMEISQLSRLVYLNLSGNVHLLLENNRFTHLVSGLSSLKHLALDQVVISMSSKSVSVITSSSLPGLQTLSLENCNISGTLDESILQLLSLAYMNLNENELFYIPEFFQNFTSLRVLKLAYSSIRSFPSGILLLPNLKTLDVSNNDDLVVSLPSKAIPSSSNIQYLDLSHAELHGDLAVLSNLTKLTHLYLPNCANNGSLPFSWASDRLVEVDLSSNNLKGSIPEGFCSSSLTTLRLESNFLSGTIPSCLFNLPTLEYLHLYGNQLTEGIPPTIVNLPSLIELQLSSNRLTGSIPSSLLNLPSLDTLDLANNRFNGSLPNFFNQLPNLTFLQLENNCFSGIIPSSISTLSALMEADLSSNCFNGTVDLSPFLSLHNLELLNLSNNKGLTELEPTNSSYSFHGSVELSMLDVNLSSCNIDSFPTFLQKLGLLHILDLSNNRVRGKVPSWLWRSFSLTVLLLNHNKIDGFEAVNGSSLQDSRIAYFSALNNLIVGEIPTFICNLTMLQALVISNNDLTSTIPECLGSLGLKVLDLAENHLQGQVPPMNASVELVSLDNNLLSGKIGHRAFHNCINLRVLDLGNNQFNDSFPSWLSSFPNLKVLVLRANHLHGPITLSGSREAFSSLHILDISSNDLSGSLPQELFTSLRDMMGNESNGQWTHINTFENRYRPSALLEVPSYVNQFVSYNIDYFMVSVVQTIKRITLLIPKIRYTLFIIDLSSNMFTDRIPDEVGMLKEIILLNLSHNNLSGMIPKSLGNVQQMEALDLSCNHLSGGVPVELSNITFLAVLNLSYNDLHGSIPQGKQFSTFDESSFEGNPGLCGSQVHRSCSGGRDNDGVHQQAFVNWGGNEDPRKKWECIGALGIGFAVGLFIITLPTLLIQGFSNWYWNLIDRVAELLMQGFLYKSFKFKPSRNAR</sequence>
<dbReference type="InterPro" id="IPR003591">
    <property type="entry name" value="Leu-rich_rpt_typical-subtyp"/>
</dbReference>
<feature type="domain" description="Leucine-rich repeat-containing N-terminal plant-type" evidence="12">
    <location>
        <begin position="48"/>
        <end position="86"/>
    </location>
</feature>
<accession>A0A5K1EWB3</accession>
<dbReference type="FunFam" id="3.80.10.10:FF:000213">
    <property type="entry name" value="Tyrosine-sulfated glycopeptide receptor 1"/>
    <property type="match status" value="1"/>
</dbReference>
<keyword evidence="6 11" id="KW-0812">Transmembrane</keyword>
<name>A0A5K1EWB3_9MAGN</name>
<comment type="subcellular location">
    <subcellularLocation>
        <location evidence="2">Cell membrane</location>
    </subcellularLocation>
    <subcellularLocation>
        <location evidence="1">Membrane</location>
        <topology evidence="1">Single-pass membrane protein</topology>
    </subcellularLocation>
</comment>
<dbReference type="PANTHER" id="PTHR48060:SF21">
    <property type="entry name" value="L DOMAIN-LIKE PROTEIN"/>
    <property type="match status" value="1"/>
</dbReference>
<dbReference type="InterPro" id="IPR001611">
    <property type="entry name" value="Leu-rich_rpt"/>
</dbReference>
<gene>
    <name evidence="13" type="ORF">NYM_LOCUS23624</name>
</gene>
<dbReference type="EMBL" id="LR721785">
    <property type="protein sequence ID" value="VVW55099.1"/>
    <property type="molecule type" value="Genomic_DNA"/>
</dbReference>
<dbReference type="InterPro" id="IPR032675">
    <property type="entry name" value="LRR_dom_sf"/>
</dbReference>
<evidence type="ECO:0000256" key="1">
    <source>
        <dbReference type="ARBA" id="ARBA00004167"/>
    </source>
</evidence>
<keyword evidence="4" id="KW-1003">Cell membrane</keyword>